<dbReference type="GO" id="GO:0000978">
    <property type="term" value="F:RNA polymerase II cis-regulatory region sequence-specific DNA binding"/>
    <property type="evidence" value="ECO:0007669"/>
    <property type="project" value="TreeGrafter"/>
</dbReference>
<dbReference type="PANTHER" id="PTHR37784">
    <property type="entry name" value="PROTEIN MSN1"/>
    <property type="match status" value="1"/>
</dbReference>
<dbReference type="GO" id="GO:0000981">
    <property type="term" value="F:DNA-binding transcription factor activity, RNA polymerase II-specific"/>
    <property type="evidence" value="ECO:0007669"/>
    <property type="project" value="TreeGrafter"/>
</dbReference>
<reference evidence="3" key="1">
    <citation type="submission" date="2021-03" db="EMBL/GenBank/DDBJ databases">
        <title>Revisited historic fungal species revealed as producer of novel bioactive compounds through whole genome sequencing and comparative genomics.</title>
        <authorList>
            <person name="Vignolle G.A."/>
            <person name="Hochenegger N."/>
            <person name="Mach R.L."/>
            <person name="Mach-Aigner A.R."/>
            <person name="Javad Rahimi M."/>
            <person name="Salim K.A."/>
            <person name="Chan C.M."/>
            <person name="Lim L.B.L."/>
            <person name="Cai F."/>
            <person name="Druzhinina I.S."/>
            <person name="U'Ren J.M."/>
            <person name="Derntl C."/>
        </authorList>
    </citation>
    <scope>NUCLEOTIDE SEQUENCE</scope>
    <source>
        <strain evidence="3">TUCIM 5799</strain>
    </source>
</reference>
<accession>A0A9P9WDM0</accession>
<comment type="caution">
    <text evidence="3">The sequence shown here is derived from an EMBL/GenBank/DDBJ whole genome shotgun (WGS) entry which is preliminary data.</text>
</comment>
<sequence length="362" mass="38312">MLPSPSAGIPTPSTAAGTKRPAASDLQRTAGVQATPSKRHATTKASTIAGLGSAPGVAPGPPPPPAAAAAASAAAATAVSASAPATASIAAMSSSLGRGPAQPMPSMPMLVTEDQLMGRSPEQLIATIIQIQAQHQQYVATISAQYESITQQLNDLRGSLATLYSGQASQYQAAVSQLQLSPPGYPDPRSSRPVVTPTSVPPQQVSQGPPRPPASHATPRPARPPPHSPLNSHPDPRLLPKQHSLQAPQTPGPPSYDYRTVGTVDEVWKEYREGIDGQPAIEDLDANWGSRWRPEPRGRTWYSRRKVIWDKIKEYMAEGMAEDEAVREVEKLRDGGTINKLIRLLQDERKDKGIADDSTGGA</sequence>
<organism evidence="3 4">
    <name type="scientific">Neoarthrinium moseri</name>
    <dbReference type="NCBI Taxonomy" id="1658444"/>
    <lineage>
        <taxon>Eukaryota</taxon>
        <taxon>Fungi</taxon>
        <taxon>Dikarya</taxon>
        <taxon>Ascomycota</taxon>
        <taxon>Pezizomycotina</taxon>
        <taxon>Sordariomycetes</taxon>
        <taxon>Xylariomycetidae</taxon>
        <taxon>Amphisphaeriales</taxon>
        <taxon>Apiosporaceae</taxon>
        <taxon>Neoarthrinium</taxon>
    </lineage>
</organism>
<feature type="compositionally biased region" description="Polar residues" evidence="1">
    <location>
        <begin position="26"/>
        <end position="36"/>
    </location>
</feature>
<dbReference type="GO" id="GO:0060963">
    <property type="term" value="P:positive regulation of ribosomal protein gene transcription by RNA polymerase II"/>
    <property type="evidence" value="ECO:0007669"/>
    <property type="project" value="TreeGrafter"/>
</dbReference>
<feature type="region of interest" description="Disordered" evidence="1">
    <location>
        <begin position="1"/>
        <end position="67"/>
    </location>
</feature>
<dbReference type="InterPro" id="IPR022210">
    <property type="entry name" value="TF_GCR1-like"/>
</dbReference>
<dbReference type="EMBL" id="JAFIMR010000037">
    <property type="protein sequence ID" value="KAI1858129.1"/>
    <property type="molecule type" value="Genomic_DNA"/>
</dbReference>
<feature type="compositionally biased region" description="Low complexity" evidence="1">
    <location>
        <begin position="191"/>
        <end position="220"/>
    </location>
</feature>
<evidence type="ECO:0000313" key="3">
    <source>
        <dbReference type="EMBL" id="KAI1858129.1"/>
    </source>
</evidence>
<evidence type="ECO:0000259" key="2">
    <source>
        <dbReference type="Pfam" id="PF12550"/>
    </source>
</evidence>
<protein>
    <recommendedName>
        <fullName evidence="2">Transcription activator GCR1-like domain-containing protein</fullName>
    </recommendedName>
</protein>
<dbReference type="Pfam" id="PF12550">
    <property type="entry name" value="GCR1_C"/>
    <property type="match status" value="1"/>
</dbReference>
<evidence type="ECO:0000313" key="4">
    <source>
        <dbReference type="Proteomes" id="UP000829685"/>
    </source>
</evidence>
<evidence type="ECO:0000256" key="1">
    <source>
        <dbReference type="SAM" id="MobiDB-lite"/>
    </source>
</evidence>
<name>A0A9P9WDM0_9PEZI</name>
<proteinExistence type="predicted"/>
<dbReference type="InterPro" id="IPR052146">
    <property type="entry name" value="HOT1"/>
</dbReference>
<keyword evidence="4" id="KW-1185">Reference proteome</keyword>
<feature type="domain" description="Transcription activator GCR1-like" evidence="2">
    <location>
        <begin position="259"/>
        <end position="333"/>
    </location>
</feature>
<dbReference type="AlphaFoldDB" id="A0A9P9WDM0"/>
<feature type="region of interest" description="Disordered" evidence="1">
    <location>
        <begin position="179"/>
        <end position="259"/>
    </location>
</feature>
<dbReference type="PANTHER" id="PTHR37784:SF4">
    <property type="entry name" value="TRANSCRIPTION FACTOR-LIKE PROTEIN EUC1"/>
    <property type="match status" value="1"/>
</dbReference>
<dbReference type="Proteomes" id="UP000829685">
    <property type="component" value="Unassembled WGS sequence"/>
</dbReference>
<gene>
    <name evidence="3" type="ORF">JX265_010797</name>
</gene>